<dbReference type="EMBL" id="KV441388">
    <property type="protein sequence ID" value="OAF61969.1"/>
    <property type="molecule type" value="Genomic_DNA"/>
</dbReference>
<dbReference type="Proteomes" id="UP000077154">
    <property type="component" value="Unassembled WGS sequence"/>
</dbReference>
<gene>
    <name evidence="2" type="ORF">VC83_01545</name>
</gene>
<feature type="region of interest" description="Disordered" evidence="1">
    <location>
        <begin position="101"/>
        <end position="136"/>
    </location>
</feature>
<feature type="compositionally biased region" description="Low complexity" evidence="1">
    <location>
        <begin position="254"/>
        <end position="266"/>
    </location>
</feature>
<sequence>MRVCLSGRRHMLSDRNPPIRATARPCAHVLRRYVGAGLAARARRIMGCIAADQGIADGLPDRGSRRVTHAGNIRLSNILQINPKEHSIKPVPWLTTQSTPFISSEHRRPPAPTVSPEPQCRKQAQRDAARSHALGAGDDAAARRCAQIGCGSRNGGDAGDVALSLSAVAVERTNPRQTSLGVRGDRMGALEWHGMTLRAQGENAPRPTIPSAGLPDIRSPTLAYPSLRSDYPQPVAAMPCRRRVLPAVDPDPQAGSRRLASAAAAAHTTSPAWRRKGRAAASAPRLPPALMLRLQTTQSTESVGARVAPGDRERAHQT</sequence>
<feature type="compositionally biased region" description="Basic and acidic residues" evidence="1">
    <location>
        <begin position="309"/>
        <end position="318"/>
    </location>
</feature>
<proteinExistence type="predicted"/>
<dbReference type="RefSeq" id="XP_024327243.1">
    <property type="nucleotide sequence ID" value="XM_024465220.1"/>
</dbReference>
<protein>
    <submittedName>
        <fullName evidence="2">Uncharacterized protein</fullName>
    </submittedName>
</protein>
<name>A0A177AIS8_9PEZI</name>
<evidence type="ECO:0000313" key="2">
    <source>
        <dbReference type="EMBL" id="OAF61969.1"/>
    </source>
</evidence>
<dbReference type="AlphaFoldDB" id="A0A177AIS8"/>
<feature type="compositionally biased region" description="Low complexity" evidence="1">
    <location>
        <begin position="279"/>
        <end position="294"/>
    </location>
</feature>
<organism evidence="2">
    <name type="scientific">Pseudogymnoascus destructans</name>
    <dbReference type="NCBI Taxonomy" id="655981"/>
    <lineage>
        <taxon>Eukaryota</taxon>
        <taxon>Fungi</taxon>
        <taxon>Dikarya</taxon>
        <taxon>Ascomycota</taxon>
        <taxon>Pezizomycotina</taxon>
        <taxon>Leotiomycetes</taxon>
        <taxon>Thelebolales</taxon>
        <taxon>Thelebolaceae</taxon>
        <taxon>Pseudogymnoascus</taxon>
    </lineage>
</organism>
<feature type="region of interest" description="Disordered" evidence="1">
    <location>
        <begin position="249"/>
        <end position="318"/>
    </location>
</feature>
<accession>A0A177AIS8</accession>
<reference evidence="2" key="1">
    <citation type="submission" date="2016-03" db="EMBL/GenBank/DDBJ databases">
        <title>Updated assembly of Pseudogymnoascus destructans, the fungus causing white-nose syndrome of bats.</title>
        <authorList>
            <person name="Palmer J.M."/>
            <person name="Drees K.P."/>
            <person name="Foster J.T."/>
            <person name="Lindner D.L."/>
        </authorList>
    </citation>
    <scope>NUCLEOTIDE SEQUENCE [LARGE SCALE GENOMIC DNA]</scope>
    <source>
        <strain evidence="2">20631-21</strain>
    </source>
</reference>
<dbReference type="GeneID" id="36284634"/>
<evidence type="ECO:0000256" key="1">
    <source>
        <dbReference type="SAM" id="MobiDB-lite"/>
    </source>
</evidence>